<evidence type="ECO:0000313" key="3">
    <source>
        <dbReference type="EMBL" id="MBK1932705.1"/>
    </source>
</evidence>
<dbReference type="Proteomes" id="UP001220209">
    <property type="component" value="Chromosome 3"/>
</dbReference>
<dbReference type="AlphaFoldDB" id="A0AAP1V6F0"/>
<evidence type="ECO:0000313" key="6">
    <source>
        <dbReference type="Proteomes" id="UP000611459"/>
    </source>
</evidence>
<evidence type="ECO:0000313" key="4">
    <source>
        <dbReference type="EMBL" id="MBO1833388.1"/>
    </source>
</evidence>
<gene>
    <name evidence="4" type="ORF">J4M89_28760</name>
    <name evidence="3" type="ORF">JIN94_22730</name>
    <name evidence="5" type="ORF">LXE91_36925</name>
</gene>
<evidence type="ECO:0000313" key="5">
    <source>
        <dbReference type="EMBL" id="WFN22277.1"/>
    </source>
</evidence>
<dbReference type="Proteomes" id="UP000664048">
    <property type="component" value="Unassembled WGS sequence"/>
</dbReference>
<keyword evidence="1" id="KW-0732">Signal</keyword>
<sequence>MMKGPALLALVLLCTGCANLKHQSRDPAALATLPADPDQAKVPQWVLVSPPYPLTLSKKVEIDLNSIHKTGDGGITVWSRDTYIDEQVVSPTETYRIGEARYWFDCARKLFNIDYVHTRKGNGALVRSRLIEIATRQTDNPIPPRSLISAEADLACSYAEKR</sequence>
<dbReference type="EMBL" id="JAGEMX010000011">
    <property type="protein sequence ID" value="MBO1833388.1"/>
    <property type="molecule type" value="Genomic_DNA"/>
</dbReference>
<dbReference type="InterPro" id="IPR031939">
    <property type="entry name" value="Adhesin_E-like"/>
</dbReference>
<feature type="domain" description="Surface-adhesin protein E-like" evidence="2">
    <location>
        <begin position="55"/>
        <end position="157"/>
    </location>
</feature>
<reference evidence="4 7" key="2">
    <citation type="submission" date="2021-03" db="EMBL/GenBank/DDBJ databases">
        <title>Clinical course, treatment and visual outcome of an outbreak of Burkholderia contaminans endophthalmitis following cataract surgery.</title>
        <authorList>
            <person name="Lind C."/>
            <person name="Olsen K."/>
            <person name="Angelsen N.K."/>
            <person name="Krefting E.A."/>
            <person name="Fossen K."/>
            <person name="Gravningen K."/>
            <person name="Depoorter E."/>
            <person name="Vandamme P."/>
            <person name="Bertelsen G."/>
        </authorList>
    </citation>
    <scope>NUCLEOTIDE SEQUENCE [LARGE SCALE GENOMIC DNA]</scope>
    <source>
        <strain evidence="4 7">51242556</strain>
    </source>
</reference>
<proteinExistence type="predicted"/>
<evidence type="ECO:0000313" key="8">
    <source>
        <dbReference type="Proteomes" id="UP001220209"/>
    </source>
</evidence>
<reference evidence="5 8" key="3">
    <citation type="submission" date="2021-12" db="EMBL/GenBank/DDBJ databases">
        <title>Genomic and phenotypic characterization of three Burkholderia contaminans isolates recovered from different sources.</title>
        <authorList>
            <person name="Lopez De Volder A."/>
            <person name="Fan Y."/>
            <person name="Nunvar J."/>
            <person name="Herrera T."/>
            <person name="Timp W."/>
            <person name="Degrossi J."/>
        </authorList>
    </citation>
    <scope>NUCLEOTIDE SEQUENCE [LARGE SCALE GENOMIC DNA]</scope>
    <source>
        <strain evidence="5 8">LMG 23361</strain>
    </source>
</reference>
<dbReference type="EMBL" id="CP090642">
    <property type="protein sequence ID" value="WFN22277.1"/>
    <property type="molecule type" value="Genomic_DNA"/>
</dbReference>
<feature type="signal peptide" evidence="1">
    <location>
        <begin position="1"/>
        <end position="20"/>
    </location>
</feature>
<dbReference type="EMBL" id="JAENIB010000010">
    <property type="protein sequence ID" value="MBK1932705.1"/>
    <property type="molecule type" value="Genomic_DNA"/>
</dbReference>
<name>A0AAP1V6F0_9BURK</name>
<evidence type="ECO:0000313" key="7">
    <source>
        <dbReference type="Proteomes" id="UP000664048"/>
    </source>
</evidence>
<protein>
    <recommendedName>
        <fullName evidence="2">Surface-adhesin protein E-like domain-containing protein</fullName>
    </recommendedName>
</protein>
<dbReference type="Proteomes" id="UP000611459">
    <property type="component" value="Unassembled WGS sequence"/>
</dbReference>
<evidence type="ECO:0000256" key="1">
    <source>
        <dbReference type="SAM" id="SignalP"/>
    </source>
</evidence>
<dbReference type="Pfam" id="PF16747">
    <property type="entry name" value="Adhesin_E"/>
    <property type="match status" value="1"/>
</dbReference>
<dbReference type="GeneID" id="93194652"/>
<feature type="chain" id="PRO_5044711560" description="Surface-adhesin protein E-like domain-containing protein" evidence="1">
    <location>
        <begin position="21"/>
        <end position="162"/>
    </location>
</feature>
<accession>A0AAP1V6F0</accession>
<dbReference type="RefSeq" id="WP_135370823.1">
    <property type="nucleotide sequence ID" value="NZ_AP018359.1"/>
</dbReference>
<organism evidence="3 6">
    <name type="scientific">Burkholderia contaminans</name>
    <dbReference type="NCBI Taxonomy" id="488447"/>
    <lineage>
        <taxon>Bacteria</taxon>
        <taxon>Pseudomonadati</taxon>
        <taxon>Pseudomonadota</taxon>
        <taxon>Betaproteobacteria</taxon>
        <taxon>Burkholderiales</taxon>
        <taxon>Burkholderiaceae</taxon>
        <taxon>Burkholderia</taxon>
        <taxon>Burkholderia cepacia complex</taxon>
    </lineage>
</organism>
<reference evidence="3" key="1">
    <citation type="submission" date="2021-01" db="EMBL/GenBank/DDBJ databases">
        <title>Outbreak of Burkholderia contaminns endophthalmitis traced to a clinical ventilation system.</title>
        <authorList>
            <person name="Lipuma J."/>
            <person name="Spilker T."/>
            <person name="Kratholm J."/>
        </authorList>
    </citation>
    <scope>NUCLEOTIDE SEQUENCE</scope>
    <source>
        <strain evidence="3">HI4954</strain>
    </source>
</reference>
<evidence type="ECO:0000259" key="2">
    <source>
        <dbReference type="Pfam" id="PF16747"/>
    </source>
</evidence>
<keyword evidence="7" id="KW-1185">Reference proteome</keyword>